<dbReference type="CDD" id="cd08024">
    <property type="entry name" value="GH16_CCF"/>
    <property type="match status" value="1"/>
</dbReference>
<dbReference type="OrthoDB" id="418242at2759"/>
<dbReference type="GO" id="GO:0140588">
    <property type="term" value="P:chromatin looping"/>
    <property type="evidence" value="ECO:0007669"/>
    <property type="project" value="InterPro"/>
</dbReference>
<feature type="domain" description="GH16" evidence="8">
    <location>
        <begin position="1884"/>
        <end position="2235"/>
    </location>
</feature>
<dbReference type="PANTHER" id="PTHR21704">
    <property type="entry name" value="NIPPED-B-LIKE PROTEIN DELANGIN SCC2-RELATED"/>
    <property type="match status" value="1"/>
</dbReference>
<dbReference type="GO" id="GO:0010468">
    <property type="term" value="P:regulation of gene expression"/>
    <property type="evidence" value="ECO:0007669"/>
    <property type="project" value="InterPro"/>
</dbReference>
<feature type="region of interest" description="Disordered" evidence="7">
    <location>
        <begin position="1"/>
        <end position="46"/>
    </location>
</feature>
<dbReference type="InterPro" id="IPR011989">
    <property type="entry name" value="ARM-like"/>
</dbReference>
<dbReference type="GO" id="GO:0004553">
    <property type="term" value="F:hydrolase activity, hydrolyzing O-glycosyl compounds"/>
    <property type="evidence" value="ECO:0007669"/>
    <property type="project" value="InterPro"/>
</dbReference>
<keyword evidence="5 6" id="KW-0131">Cell cycle</keyword>
<accession>A0A9P6U128</accession>
<dbReference type="InterPro" id="IPR024986">
    <property type="entry name" value="Nipped-B_C"/>
</dbReference>
<dbReference type="InterPro" id="IPR033031">
    <property type="entry name" value="Scc2/Nipped-B"/>
</dbReference>
<evidence type="ECO:0000313" key="9">
    <source>
        <dbReference type="EMBL" id="KAG0255090.1"/>
    </source>
</evidence>
<comment type="caution">
    <text evidence="9">The sequence shown here is derived from an EMBL/GenBank/DDBJ whole genome shotgun (WGS) entry which is preliminary data.</text>
</comment>
<dbReference type="Gene3D" id="1.25.10.10">
    <property type="entry name" value="Leucine-rich Repeat Variant"/>
    <property type="match status" value="1"/>
</dbReference>
<dbReference type="PROSITE" id="PS51762">
    <property type="entry name" value="GH16_2"/>
    <property type="match status" value="1"/>
</dbReference>
<feature type="compositionally biased region" description="Basic and acidic residues" evidence="7">
    <location>
        <begin position="1696"/>
        <end position="1713"/>
    </location>
</feature>
<name>A0A9P6U128_9FUNG</name>
<dbReference type="GO" id="GO:0090694">
    <property type="term" value="C:Scc2-Scc4 cohesin loading complex"/>
    <property type="evidence" value="ECO:0007669"/>
    <property type="project" value="TreeGrafter"/>
</dbReference>
<dbReference type="Pfam" id="PF12830">
    <property type="entry name" value="Nipped-B_C"/>
    <property type="match status" value="1"/>
</dbReference>
<dbReference type="InterPro" id="IPR016024">
    <property type="entry name" value="ARM-type_fold"/>
</dbReference>
<dbReference type="Gene3D" id="2.60.120.200">
    <property type="match status" value="1"/>
</dbReference>
<evidence type="ECO:0000256" key="2">
    <source>
        <dbReference type="ARBA" id="ARBA00009252"/>
    </source>
</evidence>
<comment type="similarity">
    <text evidence="2 6">Belongs to the SCC2/Nipped-B family.</text>
</comment>
<gene>
    <name evidence="9" type="primary">SCC2</name>
    <name evidence="9" type="ORF">BG011_005332</name>
</gene>
<reference evidence="9" key="1">
    <citation type="journal article" date="2020" name="Fungal Divers.">
        <title>Resolving the Mortierellaceae phylogeny through synthesis of multi-gene phylogenetics and phylogenomics.</title>
        <authorList>
            <person name="Vandepol N."/>
            <person name="Liber J."/>
            <person name="Desiro A."/>
            <person name="Na H."/>
            <person name="Kennedy M."/>
            <person name="Barry K."/>
            <person name="Grigoriev I.V."/>
            <person name="Miller A.N."/>
            <person name="O'Donnell K."/>
            <person name="Stajich J.E."/>
            <person name="Bonito G."/>
        </authorList>
    </citation>
    <scope>NUCLEOTIDE SEQUENCE</scope>
    <source>
        <strain evidence="9">KOD948</strain>
    </source>
</reference>
<dbReference type="GO" id="GO:0034087">
    <property type="term" value="P:establishment of mitotic sister chromatid cohesion"/>
    <property type="evidence" value="ECO:0007669"/>
    <property type="project" value="TreeGrafter"/>
</dbReference>
<feature type="compositionally biased region" description="Polar residues" evidence="7">
    <location>
        <begin position="1879"/>
        <end position="1894"/>
    </location>
</feature>
<feature type="region of interest" description="Disordered" evidence="7">
    <location>
        <begin position="207"/>
        <end position="265"/>
    </location>
</feature>
<evidence type="ECO:0000256" key="3">
    <source>
        <dbReference type="ARBA" id="ARBA00022737"/>
    </source>
</evidence>
<dbReference type="InterPro" id="IPR000757">
    <property type="entry name" value="Beta-glucanase-like"/>
</dbReference>
<dbReference type="Pfam" id="PF00722">
    <property type="entry name" value="Glyco_hydro_16"/>
    <property type="match status" value="1"/>
</dbReference>
<organism evidence="9 10">
    <name type="scientific">Mortierella polycephala</name>
    <dbReference type="NCBI Taxonomy" id="41804"/>
    <lineage>
        <taxon>Eukaryota</taxon>
        <taxon>Fungi</taxon>
        <taxon>Fungi incertae sedis</taxon>
        <taxon>Mucoromycota</taxon>
        <taxon>Mortierellomycotina</taxon>
        <taxon>Mortierellomycetes</taxon>
        <taxon>Mortierellales</taxon>
        <taxon>Mortierellaceae</taxon>
        <taxon>Mortierella</taxon>
    </lineage>
</organism>
<proteinExistence type="inferred from homology"/>
<dbReference type="CDD" id="cd23958">
    <property type="entry name" value="SCC2"/>
    <property type="match status" value="1"/>
</dbReference>
<dbReference type="Proteomes" id="UP000726737">
    <property type="component" value="Unassembled WGS sequence"/>
</dbReference>
<comment type="subcellular location">
    <subcellularLocation>
        <location evidence="1 6">Nucleus</location>
    </subcellularLocation>
</comment>
<dbReference type="EMBL" id="JAAAJA010000367">
    <property type="protein sequence ID" value="KAG0255090.1"/>
    <property type="molecule type" value="Genomic_DNA"/>
</dbReference>
<feature type="compositionally biased region" description="Low complexity" evidence="7">
    <location>
        <begin position="8"/>
        <end position="21"/>
    </location>
</feature>
<evidence type="ECO:0000256" key="7">
    <source>
        <dbReference type="SAM" id="MobiDB-lite"/>
    </source>
</evidence>
<evidence type="ECO:0000256" key="1">
    <source>
        <dbReference type="ARBA" id="ARBA00004123"/>
    </source>
</evidence>
<dbReference type="SUPFAM" id="SSF48371">
    <property type="entry name" value="ARM repeat"/>
    <property type="match status" value="1"/>
</dbReference>
<evidence type="ECO:0000256" key="5">
    <source>
        <dbReference type="ARBA" id="ARBA00023306"/>
    </source>
</evidence>
<dbReference type="GO" id="GO:1990414">
    <property type="term" value="P:replication-born double-strand break repair via sister chromatid exchange"/>
    <property type="evidence" value="ECO:0007669"/>
    <property type="project" value="TreeGrafter"/>
</dbReference>
<feature type="region of interest" description="Disordered" evidence="7">
    <location>
        <begin position="1656"/>
        <end position="1713"/>
    </location>
</feature>
<protein>
    <recommendedName>
        <fullName evidence="6">Sister chromatid cohesion protein</fullName>
    </recommendedName>
</protein>
<dbReference type="GO" id="GO:0003682">
    <property type="term" value="F:chromatin binding"/>
    <property type="evidence" value="ECO:0007669"/>
    <property type="project" value="TreeGrafter"/>
</dbReference>
<keyword evidence="4 6" id="KW-0539">Nucleus</keyword>
<dbReference type="GO" id="GO:0071169">
    <property type="term" value="P:establishment of protein localization to chromatin"/>
    <property type="evidence" value="ECO:0007669"/>
    <property type="project" value="TreeGrafter"/>
</dbReference>
<dbReference type="PANTHER" id="PTHR21704:SF18">
    <property type="entry name" value="NIPPED-B-LIKE PROTEIN"/>
    <property type="match status" value="1"/>
</dbReference>
<evidence type="ECO:0000256" key="4">
    <source>
        <dbReference type="ARBA" id="ARBA00023242"/>
    </source>
</evidence>
<dbReference type="Pfam" id="PF12765">
    <property type="entry name" value="Cohesin_HEAT"/>
    <property type="match status" value="1"/>
</dbReference>
<feature type="region of interest" description="Disordered" evidence="7">
    <location>
        <begin position="1867"/>
        <end position="1894"/>
    </location>
</feature>
<sequence>MTEHGFTSHGSQNSQQCHQQQPVPPQHQGPIQLLRPPLPPQPIPNMTLYQQTQYPEGQNLIELPHDNSTWNMRHLPTSAQSGLQYSALASITSTDSVQPRDPVVRAMLDQEGLSQHATNFQTEYIKSLVANANVDNICFQSAAQITASKELFTPKVDQPLSALSQSVLDRCSHPNTEDFQSGNVYELPRIDTYGTLVSFRDSWRMAKQSDTIQSSPTSPAPNVPKQADLREVSPSLPSSQKRGAVDTTDDEREEQTRKLKKAKSRMLSAGTTIAIEVPIMPARPFSTEIPAPSSQHCSEIFTPPSRVMSAPATPALPITPRFITTTQGNDPTSDFEDIVAELLERAEGTNNTPNDSAGYLLISELKHLGRIIKDLSKQELLPDVQIDTLSTLLRYLDTSMNHFDSMDVFAIAGGESENAEQDQSERITRTLEQIILSLEHISLSLIILNGKGLQQHLFPEELLITALNVFKSHVEKFLAPALEFSKDDNALSKSSAIFKVIAGNSALRVRMLSVVSLTCEISEKLRRSGNNELSDDIIVKLVYIALSLFFIDTSSELIVGLTEAESLKQAGSCLMRMIYAKHPMQRTWILEEILSLLIKLPHGKKVTKGYRLIDGSKIHASSALLLQLVNTCAECPLACTPPLDFQELHRSTQKLEMQKLLDGVKVALEGAKTSVGYIFTFLLSRCTKGTKSSVEADYRTVLDSLLTDLLTVLGQPEWPSAEVCLFIFSKAMARYLDDPKADSTSRTMAVDSLGLIAAKIKTVSNKLAVDASDLRKVDQEDDIQPFYGELSIETKFSDIQYLQASYRNAIDYLGSSEANDSGAKSAKNSWICQWLSIICSAAVKDVGDQSWTSDSWDLLTEEAFNCWKLYNGRQKRPARSQSMMNRKPACQSAAYLTSRQQLFLSFDMLLSRILVALEGDAITLRAKSLKALSLIVTGDYAVLAQQNVRKTIALRLQDQSPTVRDAAIDLVGKYMLQDATIRKAYYEIVSDRISDTGLNVRKRVLRLLKDIFHKADSPVMRNDISQKLLLRVNDDETTVRELAIKSVSDVWFGQFIQATSIPQEQGSSEDQVSVRTVTSSQMRDVSAQSRMLVDMVGQLAIQQDEAFGSVIQSLLKKERGHDQFNISAPNQEFARTCAVIVSCLVDLVQTLQDEDTPKSAVISTVHTLHTFIKAEPRLIDAKHLSSLLMYLHCSTTSEDWRITMFVLRIYQDAIPVVQKMTSNDSIMAEKLALALVAKCPVILLAEAVSVLCLIVRTLTLQSVRLCKFFQTCVNLLSADAQRLQAGVAVQENKTRRLMTIVGLLCQHFMFDQAIKESPKEAHLLGLKAKMAPTVHEFVFEVLVLLFDGKYSQSVQQTALQSLGSVFMSFPILMNSESSLRIMDAVFAGHDNDLKTELLQIFTSFLFKIQSTPAKEQSKGPGYSLIAKVEDHLEAGIGSAIMQRFLDRILECALINDKRLQAAAVDVIAQVTLQALVHPMLPMPAIVALETSDDLLLSGRVFKIHQDLHQKHASLIYARSMECIRTMYIYQKSIQGTGAKTDVQGFRVVPETGNTSALLSRMYRLVSDKRQARNALLSGLVKILDINLTPSMLEVDGSYARFIGENLAHLEFKTMEEVYLVIFYLNRIIASAGMTLLESLTELDATALLVDDAFSRTSNKGQQPRGSKGGKPSKVAKKKKSKLRVTIPVDDGSGEDVAERVSSEEDIAKGEDRDGREPVLPIQVIAKASVQMEVVIVLKSHLKRIYDISETKCQQFQPTAHASHKEKPAPRFAGVLARIEWHWKPHEVDQLCWQSGEDAASTELVTKQLDRFKSLIEAETIQRLTDEVATAASHSESRKETEGTIVPADKAPSSVATDLHMMTGADFRTESEESPRIDCSHNSQGELQSTDAPKIKQQSKIENNCLLFADEFDKFDNSVWKHDLTLTGGGNYEVQVYNNNRTNTFVKDGIFYIRPTLTEKRIGIAALHEGGVLDVWGSDPGTQCTGNYNYGCFRVAGAGGNILNPIQSGLVRSVNSFKFRYGRVEVRAKMPKGKWIWPAIWMMPAHYQYGSWPASGEIDIVESRGNGPEYPGGGYNKMSSTLHWGPSYELNRYKLTHAEYTLPGGKTFADEFHVFTLDWKPEGIKTYVDGDLLLDVPFNNMFQKGQFPAWVDNLWEGSNSAPFDQEFYLIMNVAVAGASGYFPDGVGGKPWSDKSEHAVNEFYAAKDDWYPTWGPENGLDRALAIDYVRVYKHDCA</sequence>
<dbReference type="SUPFAM" id="SSF49899">
    <property type="entry name" value="Concanavalin A-like lectins/glucanases"/>
    <property type="match status" value="1"/>
</dbReference>
<keyword evidence="3 6" id="KW-0677">Repeat</keyword>
<dbReference type="GO" id="GO:0061775">
    <property type="term" value="F:cohesin loader activity"/>
    <property type="evidence" value="ECO:0007669"/>
    <property type="project" value="InterPro"/>
</dbReference>
<evidence type="ECO:0000259" key="8">
    <source>
        <dbReference type="PROSITE" id="PS51762"/>
    </source>
</evidence>
<dbReference type="InterPro" id="IPR013320">
    <property type="entry name" value="ConA-like_dom_sf"/>
</dbReference>
<feature type="compositionally biased region" description="Basic residues" evidence="7">
    <location>
        <begin position="1673"/>
        <end position="1682"/>
    </location>
</feature>
<keyword evidence="10" id="KW-1185">Reference proteome</keyword>
<dbReference type="InterPro" id="IPR026003">
    <property type="entry name" value="Cohesin_HEAT"/>
</dbReference>
<evidence type="ECO:0000256" key="6">
    <source>
        <dbReference type="RuleBase" id="RU364107"/>
    </source>
</evidence>
<feature type="compositionally biased region" description="Polar residues" evidence="7">
    <location>
        <begin position="208"/>
        <end position="217"/>
    </location>
</feature>
<feature type="compositionally biased region" description="Basic and acidic residues" evidence="7">
    <location>
        <begin position="1867"/>
        <end position="1878"/>
    </location>
</feature>
<evidence type="ECO:0000313" key="10">
    <source>
        <dbReference type="Proteomes" id="UP000726737"/>
    </source>
</evidence>
<dbReference type="GO" id="GO:0005975">
    <property type="term" value="P:carbohydrate metabolic process"/>
    <property type="evidence" value="ECO:0007669"/>
    <property type="project" value="InterPro"/>
</dbReference>